<keyword evidence="2" id="KW-1185">Reference proteome</keyword>
<evidence type="ECO:0000313" key="1">
    <source>
        <dbReference type="EMBL" id="PZD71184.1"/>
    </source>
</evidence>
<protein>
    <recommendedName>
        <fullName evidence="3">General stress protein 17M-like domain-containing protein</fullName>
    </recommendedName>
</protein>
<sequence>MNSETRAAAQQRAVGILAKRSDTEQALQSLKDQGFPMEQVSVIAQDEKLKEGLNQVDPEIDVQPQVTSGSEKGAVAGGTVGAISGLLVGLGAIAIPGLGPVMLAGATATALATTLASGVVGATTGGLVGALIGLGVPEKEAATYNDYVAKGYYILLVEGTASEVQKAKDILSQRGIEEWQVFFALGASNVVE</sequence>
<gene>
    <name evidence="1" type="ORF">C1752_07460</name>
</gene>
<name>A0A2W1JM08_9CYAN</name>
<dbReference type="RefSeq" id="WP_110988262.1">
    <property type="nucleotide sequence ID" value="NZ_CAWNWM010000020.1"/>
</dbReference>
<dbReference type="Proteomes" id="UP000248857">
    <property type="component" value="Unassembled WGS sequence"/>
</dbReference>
<dbReference type="EMBL" id="PQWO01000020">
    <property type="protein sequence ID" value="PZD71184.1"/>
    <property type="molecule type" value="Genomic_DNA"/>
</dbReference>
<dbReference type="AlphaFoldDB" id="A0A2W1JM08"/>
<organism evidence="1 2">
    <name type="scientific">Acaryochloris thomasi RCC1774</name>
    <dbReference type="NCBI Taxonomy" id="1764569"/>
    <lineage>
        <taxon>Bacteria</taxon>
        <taxon>Bacillati</taxon>
        <taxon>Cyanobacteriota</taxon>
        <taxon>Cyanophyceae</taxon>
        <taxon>Acaryochloridales</taxon>
        <taxon>Acaryochloridaceae</taxon>
        <taxon>Acaryochloris</taxon>
        <taxon>Acaryochloris thomasi</taxon>
    </lineage>
</organism>
<dbReference type="InterPro" id="IPR052948">
    <property type="entry name" value="Low_temp-induced_all0457"/>
</dbReference>
<evidence type="ECO:0000313" key="2">
    <source>
        <dbReference type="Proteomes" id="UP000248857"/>
    </source>
</evidence>
<comment type="caution">
    <text evidence="1">The sequence shown here is derived from an EMBL/GenBank/DDBJ whole genome shotgun (WGS) entry which is preliminary data.</text>
</comment>
<proteinExistence type="predicted"/>
<accession>A0A2W1JM08</accession>
<evidence type="ECO:0008006" key="3">
    <source>
        <dbReference type="Google" id="ProtNLM"/>
    </source>
</evidence>
<dbReference type="PANTHER" id="PTHR36109">
    <property type="entry name" value="MEMBRANE PROTEIN-RELATED"/>
    <property type="match status" value="1"/>
</dbReference>
<reference evidence="1 2" key="1">
    <citation type="journal article" date="2018" name="Sci. Rep.">
        <title>A novel species of the marine cyanobacterium Acaryochloris with a unique pigment content and lifestyle.</title>
        <authorList>
            <person name="Partensky F."/>
            <person name="Six C."/>
            <person name="Ratin M."/>
            <person name="Garczarek L."/>
            <person name="Vaulot D."/>
            <person name="Probert I."/>
            <person name="Calteau A."/>
            <person name="Gourvil P."/>
            <person name="Marie D."/>
            <person name="Grebert T."/>
            <person name="Bouchier C."/>
            <person name="Le Panse S."/>
            <person name="Gachenot M."/>
            <person name="Rodriguez F."/>
            <person name="Garrido J.L."/>
        </authorList>
    </citation>
    <scope>NUCLEOTIDE SEQUENCE [LARGE SCALE GENOMIC DNA]</scope>
    <source>
        <strain evidence="1 2">RCC1774</strain>
    </source>
</reference>
<dbReference type="PANTHER" id="PTHR36109:SF2">
    <property type="entry name" value="MEMBRANE PROTEIN"/>
    <property type="match status" value="1"/>
</dbReference>
<dbReference type="OrthoDB" id="462701at2"/>